<evidence type="ECO:0008006" key="2">
    <source>
        <dbReference type="Google" id="ProtNLM"/>
    </source>
</evidence>
<dbReference type="AlphaFoldDB" id="X0XIU6"/>
<dbReference type="EMBL" id="BARS01056467">
    <property type="protein sequence ID" value="GAG43085.1"/>
    <property type="molecule type" value="Genomic_DNA"/>
</dbReference>
<feature type="non-terminal residue" evidence="1">
    <location>
        <position position="1"/>
    </location>
</feature>
<name>X0XIU6_9ZZZZ</name>
<organism evidence="1">
    <name type="scientific">marine sediment metagenome</name>
    <dbReference type="NCBI Taxonomy" id="412755"/>
    <lineage>
        <taxon>unclassified sequences</taxon>
        <taxon>metagenomes</taxon>
        <taxon>ecological metagenomes</taxon>
    </lineage>
</organism>
<gene>
    <name evidence="1" type="ORF">S01H1_83143</name>
</gene>
<proteinExistence type="predicted"/>
<reference evidence="1" key="1">
    <citation type="journal article" date="2014" name="Front. Microbiol.">
        <title>High frequency of phylogenetically diverse reductive dehalogenase-homologous genes in deep subseafloor sedimentary metagenomes.</title>
        <authorList>
            <person name="Kawai M."/>
            <person name="Futagami T."/>
            <person name="Toyoda A."/>
            <person name="Takaki Y."/>
            <person name="Nishi S."/>
            <person name="Hori S."/>
            <person name="Arai W."/>
            <person name="Tsubouchi T."/>
            <person name="Morono Y."/>
            <person name="Uchiyama I."/>
            <person name="Ito T."/>
            <person name="Fujiyama A."/>
            <person name="Inagaki F."/>
            <person name="Takami H."/>
        </authorList>
    </citation>
    <scope>NUCLEOTIDE SEQUENCE</scope>
    <source>
        <strain evidence="1">Expedition CK06-06</strain>
    </source>
</reference>
<evidence type="ECO:0000313" key="1">
    <source>
        <dbReference type="EMBL" id="GAG43085.1"/>
    </source>
</evidence>
<accession>X0XIU6</accession>
<comment type="caution">
    <text evidence="1">The sequence shown here is derived from an EMBL/GenBank/DDBJ whole genome shotgun (WGS) entry which is preliminary data.</text>
</comment>
<sequence>GRSPVWDAETVSQNYWPLVYPIGPGYPAPPTDVKTAEQVIPSRRWEYVRMGIEDYMLLKIARERIDELGGSGTAQRRKLDDIVKTVLKNRDTDRDLFRAKRRELLELVEALGHGNQNP</sequence>
<protein>
    <recommendedName>
        <fullName evidence="2">Glycoside hydrolase 123 C-terminal domain-containing protein</fullName>
    </recommendedName>
</protein>